<feature type="non-terminal residue" evidence="6">
    <location>
        <position position="228"/>
    </location>
</feature>
<dbReference type="SUPFAM" id="SSF51395">
    <property type="entry name" value="FMN-linked oxidoreductases"/>
    <property type="match status" value="1"/>
</dbReference>
<dbReference type="Gene3D" id="3.20.20.70">
    <property type="entry name" value="Aldolase class I"/>
    <property type="match status" value="1"/>
</dbReference>
<gene>
    <name evidence="6" type="ORF">S12H4_54492</name>
</gene>
<name>X1TZK6_9ZZZZ</name>
<proteinExistence type="inferred from homology"/>
<reference evidence="6" key="1">
    <citation type="journal article" date="2014" name="Front. Microbiol.">
        <title>High frequency of phylogenetically diverse reductive dehalogenase-homologous genes in deep subseafloor sedimentary metagenomes.</title>
        <authorList>
            <person name="Kawai M."/>
            <person name="Futagami T."/>
            <person name="Toyoda A."/>
            <person name="Takaki Y."/>
            <person name="Nishi S."/>
            <person name="Hori S."/>
            <person name="Arai W."/>
            <person name="Tsubouchi T."/>
            <person name="Morono Y."/>
            <person name="Uchiyama I."/>
            <person name="Ito T."/>
            <person name="Fujiyama A."/>
            <person name="Inagaki F."/>
            <person name="Takami H."/>
        </authorList>
    </citation>
    <scope>NUCLEOTIDE SEQUENCE</scope>
    <source>
        <strain evidence="6">Expedition CK06-06</strain>
    </source>
</reference>
<dbReference type="InterPro" id="IPR005720">
    <property type="entry name" value="Dihydroorotate_DH_cat"/>
</dbReference>
<dbReference type="InterPro" id="IPR017896">
    <property type="entry name" value="4Fe4S_Fe-S-bd"/>
</dbReference>
<dbReference type="Pfam" id="PF01180">
    <property type="entry name" value="DHO_dh"/>
    <property type="match status" value="1"/>
</dbReference>
<accession>X1TZK6</accession>
<comment type="caution">
    <text evidence="6">The sequence shown here is derived from an EMBL/GenBank/DDBJ whole genome shotgun (WGS) entry which is preliminary data.</text>
</comment>
<dbReference type="Gene3D" id="2.30.26.10">
    <property type="entry name" value="Dihydroorotate Dehydrogenase A, chain A, domain 2"/>
    <property type="match status" value="1"/>
</dbReference>
<dbReference type="PROSITE" id="PS51379">
    <property type="entry name" value="4FE4S_FER_2"/>
    <property type="match status" value="2"/>
</dbReference>
<dbReference type="InterPro" id="IPR013785">
    <property type="entry name" value="Aldolase_TIM"/>
</dbReference>
<feature type="domain" description="4Fe-4S ferredoxin-type" evidence="5">
    <location>
        <begin position="172"/>
        <end position="194"/>
    </location>
</feature>
<sequence length="228" mass="25408">FVDAVNIPVFVKLTPEGGKIAQAAYQSIHAGAAAVVGVANRLGIPDIDIRNPMGTIYRLQDNITLGCLSGPWIRPLALRDTYEMRYYLGPEPFVMGSGGVSDLQSSVQQIMVGSDAVQICTETMLRGFDWLPKMLDQLKGYMREMGYRRIRDFRDLLHKNIKAADELTIYDGYARVDPEKCNSCGICWKIGHCPAISHPEDVTTIDREKCMACSTCVDLCPRKAIRME</sequence>
<protein>
    <recommendedName>
        <fullName evidence="4">Dihydrothymine dehydrogenase</fullName>
    </recommendedName>
    <alternativeName>
        <fullName evidence="3">Dihydrouracil dehydrogenase</fullName>
    </alternativeName>
</protein>
<evidence type="ECO:0000256" key="4">
    <source>
        <dbReference type="ARBA" id="ARBA00032722"/>
    </source>
</evidence>
<dbReference type="GO" id="GO:0017113">
    <property type="term" value="F:dihydropyrimidine dehydrogenase (NADP+) activity"/>
    <property type="evidence" value="ECO:0007669"/>
    <property type="project" value="TreeGrafter"/>
</dbReference>
<dbReference type="EMBL" id="BARW01034842">
    <property type="protein sequence ID" value="GAJ10704.1"/>
    <property type="molecule type" value="Genomic_DNA"/>
</dbReference>
<dbReference type="GO" id="GO:0050661">
    <property type="term" value="F:NADP binding"/>
    <property type="evidence" value="ECO:0007669"/>
    <property type="project" value="TreeGrafter"/>
</dbReference>
<dbReference type="GO" id="GO:0006210">
    <property type="term" value="P:thymine catabolic process"/>
    <property type="evidence" value="ECO:0007669"/>
    <property type="project" value="TreeGrafter"/>
</dbReference>
<organism evidence="6">
    <name type="scientific">marine sediment metagenome</name>
    <dbReference type="NCBI Taxonomy" id="412755"/>
    <lineage>
        <taxon>unclassified sequences</taxon>
        <taxon>metagenomes</taxon>
        <taxon>ecological metagenomes</taxon>
    </lineage>
</organism>
<keyword evidence="2" id="KW-0560">Oxidoreductase</keyword>
<dbReference type="AlphaFoldDB" id="X1TZK6"/>
<evidence type="ECO:0000256" key="1">
    <source>
        <dbReference type="ARBA" id="ARBA00010804"/>
    </source>
</evidence>
<dbReference type="Gene3D" id="3.30.70.20">
    <property type="match status" value="1"/>
</dbReference>
<dbReference type="InterPro" id="IPR017900">
    <property type="entry name" value="4Fe4S_Fe_S_CS"/>
</dbReference>
<dbReference type="Pfam" id="PF00037">
    <property type="entry name" value="Fer4"/>
    <property type="match status" value="1"/>
</dbReference>
<dbReference type="GO" id="GO:0002058">
    <property type="term" value="F:uracil binding"/>
    <property type="evidence" value="ECO:0007669"/>
    <property type="project" value="TreeGrafter"/>
</dbReference>
<dbReference type="InterPro" id="IPR023359">
    <property type="entry name" value="Dihydro_DH_chainA_dom2"/>
</dbReference>
<dbReference type="GO" id="GO:0006212">
    <property type="term" value="P:uracil catabolic process"/>
    <property type="evidence" value="ECO:0007669"/>
    <property type="project" value="TreeGrafter"/>
</dbReference>
<dbReference type="GO" id="GO:0005737">
    <property type="term" value="C:cytoplasm"/>
    <property type="evidence" value="ECO:0007669"/>
    <property type="project" value="InterPro"/>
</dbReference>
<dbReference type="PROSITE" id="PS00198">
    <property type="entry name" value="4FE4S_FER_1"/>
    <property type="match status" value="1"/>
</dbReference>
<evidence type="ECO:0000259" key="5">
    <source>
        <dbReference type="PROSITE" id="PS51379"/>
    </source>
</evidence>
<evidence type="ECO:0000313" key="6">
    <source>
        <dbReference type="EMBL" id="GAJ10704.1"/>
    </source>
</evidence>
<dbReference type="PANTHER" id="PTHR43073">
    <property type="entry name" value="DIHYDROPYRIMIDINE DEHYDROGENASE [NADP(+)]"/>
    <property type="match status" value="1"/>
</dbReference>
<feature type="non-terminal residue" evidence="6">
    <location>
        <position position="1"/>
    </location>
</feature>
<feature type="domain" description="4Fe-4S ferredoxin-type" evidence="5">
    <location>
        <begin position="201"/>
        <end position="228"/>
    </location>
</feature>
<dbReference type="PANTHER" id="PTHR43073:SF2">
    <property type="entry name" value="DIHYDROPYRIMIDINE DEHYDROGENASE [NADP(+)]"/>
    <property type="match status" value="1"/>
</dbReference>
<comment type="similarity">
    <text evidence="1">Belongs to the dihydropyrimidine dehydrogenase family.</text>
</comment>
<evidence type="ECO:0000256" key="3">
    <source>
        <dbReference type="ARBA" id="ARBA00030119"/>
    </source>
</evidence>
<evidence type="ECO:0000256" key="2">
    <source>
        <dbReference type="ARBA" id="ARBA00023002"/>
    </source>
</evidence>
<dbReference type="SUPFAM" id="SSF54862">
    <property type="entry name" value="4Fe-4S ferredoxins"/>
    <property type="match status" value="1"/>
</dbReference>